<dbReference type="RefSeq" id="XP_007711350.1">
    <property type="nucleotide sequence ID" value="XM_007713160.1"/>
</dbReference>
<name>W6YFV0_COCC2</name>
<proteinExistence type="predicted"/>
<dbReference type="Proteomes" id="UP000053841">
    <property type="component" value="Unassembled WGS sequence"/>
</dbReference>
<sequence>MQPGYPRPRDIALSSKKPRVTVRCYDLEMRPTADGLGLSLLFQAHVTNVLTKDSANAQYHHRSSYHASLTSRIVLFSMWLLSSSSDPTRNIRSDLLACVEMVGIRRGSRRRLAQTSFTGPSRVFSLLFATLRHHH</sequence>
<protein>
    <submittedName>
        <fullName evidence="1">Uncharacterized protein</fullName>
    </submittedName>
</protein>
<dbReference type="AlphaFoldDB" id="W6YFV0"/>
<evidence type="ECO:0000313" key="2">
    <source>
        <dbReference type="Proteomes" id="UP000053841"/>
    </source>
</evidence>
<gene>
    <name evidence="1" type="ORF">COCCADRAFT_25523</name>
</gene>
<accession>W6YFV0</accession>
<dbReference type="EMBL" id="KI964593">
    <property type="protein sequence ID" value="EUC34334.1"/>
    <property type="molecule type" value="Genomic_DNA"/>
</dbReference>
<keyword evidence="2" id="KW-1185">Reference proteome</keyword>
<dbReference type="GeneID" id="19145817"/>
<evidence type="ECO:0000313" key="1">
    <source>
        <dbReference type="EMBL" id="EUC34334.1"/>
    </source>
</evidence>
<organism evidence="1 2">
    <name type="scientific">Cochliobolus carbonum (strain 26-R-13)</name>
    <name type="common">Maize leaf spot fungus</name>
    <name type="synonym">Bipolaris zeicola</name>
    <dbReference type="NCBI Taxonomy" id="930089"/>
    <lineage>
        <taxon>Eukaryota</taxon>
        <taxon>Fungi</taxon>
        <taxon>Dikarya</taxon>
        <taxon>Ascomycota</taxon>
        <taxon>Pezizomycotina</taxon>
        <taxon>Dothideomycetes</taxon>
        <taxon>Pleosporomycetidae</taxon>
        <taxon>Pleosporales</taxon>
        <taxon>Pleosporineae</taxon>
        <taxon>Pleosporaceae</taxon>
        <taxon>Bipolaris</taxon>
    </lineage>
</organism>
<dbReference type="KEGG" id="bze:COCCADRAFT_25523"/>
<reference evidence="1 2" key="1">
    <citation type="journal article" date="2013" name="PLoS Genet.">
        <title>Comparative genome structure, secondary metabolite, and effector coding capacity across Cochliobolus pathogens.</title>
        <authorList>
            <person name="Condon B.J."/>
            <person name="Leng Y."/>
            <person name="Wu D."/>
            <person name="Bushley K.E."/>
            <person name="Ohm R.A."/>
            <person name="Otillar R."/>
            <person name="Martin J."/>
            <person name="Schackwitz W."/>
            <person name="Grimwood J."/>
            <person name="MohdZainudin N."/>
            <person name="Xue C."/>
            <person name="Wang R."/>
            <person name="Manning V.A."/>
            <person name="Dhillon B."/>
            <person name="Tu Z.J."/>
            <person name="Steffenson B.J."/>
            <person name="Salamov A."/>
            <person name="Sun H."/>
            <person name="Lowry S."/>
            <person name="LaButti K."/>
            <person name="Han J."/>
            <person name="Copeland A."/>
            <person name="Lindquist E."/>
            <person name="Barry K."/>
            <person name="Schmutz J."/>
            <person name="Baker S.E."/>
            <person name="Ciuffetti L.M."/>
            <person name="Grigoriev I.V."/>
            <person name="Zhong S."/>
            <person name="Turgeon B.G."/>
        </authorList>
    </citation>
    <scope>NUCLEOTIDE SEQUENCE [LARGE SCALE GENOMIC DNA]</scope>
    <source>
        <strain evidence="1 2">26-R-13</strain>
    </source>
</reference>
<dbReference type="HOGENOM" id="CLU_1885421_0_0_1"/>